<name>W6MD66_9GAMM</name>
<sequence>MGTVRQLAITIEEGLRAALPTLRKTVVTKWALAVGALLEAQTPNTVDLANVLPLETERQGMREQ</sequence>
<dbReference type="RefSeq" id="WP_071244083.1">
    <property type="nucleotide sequence ID" value="NZ_CBTJ020000039.1"/>
</dbReference>
<gene>
    <name evidence="1" type="ORF">BN873_320010</name>
</gene>
<reference evidence="1" key="2">
    <citation type="submission" date="2014-03" db="EMBL/GenBank/DDBJ databases">
        <title>Candidatus Competibacter-lineage genomes retrieved from metagenomes reveal functional metabolic diversity.</title>
        <authorList>
            <person name="McIlroy S.J."/>
            <person name="Albertsen M."/>
            <person name="Andresen E.K."/>
            <person name="Saunders A.M."/>
            <person name="Kristiansen R."/>
            <person name="Stokholm-Bjerregaard M."/>
            <person name="Nielsen K.L."/>
            <person name="Nielsen P.H."/>
        </authorList>
    </citation>
    <scope>NUCLEOTIDE SEQUENCE</scope>
    <source>
        <strain evidence="1">Run_A_D11</strain>
    </source>
</reference>
<accession>W6MD66</accession>
<proteinExistence type="predicted"/>
<keyword evidence="2" id="KW-1185">Reference proteome</keyword>
<dbReference type="AlphaFoldDB" id="W6MD66"/>
<dbReference type="EMBL" id="CBTJ020000039">
    <property type="protein sequence ID" value="CDI02518.1"/>
    <property type="molecule type" value="Genomic_DNA"/>
</dbReference>
<organism evidence="1 2">
    <name type="scientific">Candidatus Competibacter denitrificans Run_A_D11</name>
    <dbReference type="NCBI Taxonomy" id="1400863"/>
    <lineage>
        <taxon>Bacteria</taxon>
        <taxon>Pseudomonadati</taxon>
        <taxon>Pseudomonadota</taxon>
        <taxon>Gammaproteobacteria</taxon>
        <taxon>Candidatus Competibacteraceae</taxon>
        <taxon>Candidatus Competibacter</taxon>
    </lineage>
</organism>
<reference evidence="1" key="1">
    <citation type="submission" date="2013-07" db="EMBL/GenBank/DDBJ databases">
        <authorList>
            <person name="McIlroy S."/>
        </authorList>
    </citation>
    <scope>NUCLEOTIDE SEQUENCE [LARGE SCALE GENOMIC DNA]</scope>
    <source>
        <strain evidence="1">Run_A_D11</strain>
    </source>
</reference>
<dbReference type="Proteomes" id="UP000035760">
    <property type="component" value="Unassembled WGS sequence"/>
</dbReference>
<dbReference type="STRING" id="1400863.BN873_320010"/>
<evidence type="ECO:0000313" key="1">
    <source>
        <dbReference type="EMBL" id="CDI02518.1"/>
    </source>
</evidence>
<protein>
    <submittedName>
        <fullName evidence="1">Uncharacterized protein</fullName>
    </submittedName>
</protein>
<evidence type="ECO:0000313" key="2">
    <source>
        <dbReference type="Proteomes" id="UP000035760"/>
    </source>
</evidence>
<comment type="caution">
    <text evidence="1">The sequence shown here is derived from an EMBL/GenBank/DDBJ whole genome shotgun (WGS) entry which is preliminary data.</text>
</comment>